<reference evidence="2" key="2">
    <citation type="journal article" date="2024" name="Plant">
        <title>Genomic evolution and insights into agronomic trait innovations of Sesamum species.</title>
        <authorList>
            <person name="Miao H."/>
            <person name="Wang L."/>
            <person name="Qu L."/>
            <person name="Liu H."/>
            <person name="Sun Y."/>
            <person name="Le M."/>
            <person name="Wang Q."/>
            <person name="Wei S."/>
            <person name="Zheng Y."/>
            <person name="Lin W."/>
            <person name="Duan Y."/>
            <person name="Cao H."/>
            <person name="Xiong S."/>
            <person name="Wang X."/>
            <person name="Wei L."/>
            <person name="Li C."/>
            <person name="Ma Q."/>
            <person name="Ju M."/>
            <person name="Zhao R."/>
            <person name="Li G."/>
            <person name="Mu C."/>
            <person name="Tian Q."/>
            <person name="Mei H."/>
            <person name="Zhang T."/>
            <person name="Gao T."/>
            <person name="Zhang H."/>
        </authorList>
    </citation>
    <scope>NUCLEOTIDE SEQUENCE</scope>
    <source>
        <strain evidence="2">3651</strain>
    </source>
</reference>
<evidence type="ECO:0000313" key="2">
    <source>
        <dbReference type="EMBL" id="KAK4438500.1"/>
    </source>
</evidence>
<name>A0AAE2CXY8_9LAMI</name>
<organism evidence="2 3">
    <name type="scientific">Sesamum alatum</name>
    <dbReference type="NCBI Taxonomy" id="300844"/>
    <lineage>
        <taxon>Eukaryota</taxon>
        <taxon>Viridiplantae</taxon>
        <taxon>Streptophyta</taxon>
        <taxon>Embryophyta</taxon>
        <taxon>Tracheophyta</taxon>
        <taxon>Spermatophyta</taxon>
        <taxon>Magnoliopsida</taxon>
        <taxon>eudicotyledons</taxon>
        <taxon>Gunneridae</taxon>
        <taxon>Pentapetalae</taxon>
        <taxon>asterids</taxon>
        <taxon>lamiids</taxon>
        <taxon>Lamiales</taxon>
        <taxon>Pedaliaceae</taxon>
        <taxon>Sesamum</taxon>
    </lineage>
</organism>
<comment type="caution">
    <text evidence="2">The sequence shown here is derived from an EMBL/GenBank/DDBJ whole genome shotgun (WGS) entry which is preliminary data.</text>
</comment>
<dbReference type="Proteomes" id="UP001293254">
    <property type="component" value="Unassembled WGS sequence"/>
</dbReference>
<protein>
    <submittedName>
        <fullName evidence="2">Uncharacterized protein</fullName>
    </submittedName>
</protein>
<keyword evidence="3" id="KW-1185">Reference proteome</keyword>
<evidence type="ECO:0000256" key="1">
    <source>
        <dbReference type="SAM" id="MobiDB-lite"/>
    </source>
</evidence>
<sequence length="102" mass="11039">MVDIPITDTSYPASGGVSSAGSSWGRSGRMRGRGRRGRGGVMGRPESSGSKRWSPLSFHLGRFAHAMRGVSPRISVEQTQQLTCPFELDEIRAALFSMVLNV</sequence>
<feature type="compositionally biased region" description="Basic residues" evidence="1">
    <location>
        <begin position="28"/>
        <end position="38"/>
    </location>
</feature>
<reference evidence="2" key="1">
    <citation type="submission" date="2020-06" db="EMBL/GenBank/DDBJ databases">
        <authorList>
            <person name="Li T."/>
            <person name="Hu X."/>
            <person name="Zhang T."/>
            <person name="Song X."/>
            <person name="Zhang H."/>
            <person name="Dai N."/>
            <person name="Sheng W."/>
            <person name="Hou X."/>
            <person name="Wei L."/>
        </authorList>
    </citation>
    <scope>NUCLEOTIDE SEQUENCE</scope>
    <source>
        <strain evidence="2">3651</strain>
        <tissue evidence="2">Leaf</tissue>
    </source>
</reference>
<gene>
    <name evidence="2" type="ORF">Salat_0184300</name>
</gene>
<accession>A0AAE2CXY8</accession>
<feature type="region of interest" description="Disordered" evidence="1">
    <location>
        <begin position="1"/>
        <end position="53"/>
    </location>
</feature>
<feature type="compositionally biased region" description="Low complexity" evidence="1">
    <location>
        <begin position="13"/>
        <end position="27"/>
    </location>
</feature>
<proteinExistence type="predicted"/>
<dbReference type="AlphaFoldDB" id="A0AAE2CXY8"/>
<evidence type="ECO:0000313" key="3">
    <source>
        <dbReference type="Proteomes" id="UP001293254"/>
    </source>
</evidence>
<dbReference type="EMBL" id="JACGWO010000001">
    <property type="protein sequence ID" value="KAK4438500.1"/>
    <property type="molecule type" value="Genomic_DNA"/>
</dbReference>